<dbReference type="UniPathway" id="UPA00077">
    <property type="reaction ID" value="UER00158"/>
</dbReference>
<evidence type="ECO:0000256" key="8">
    <source>
        <dbReference type="RuleBase" id="RU004474"/>
    </source>
</evidence>
<keyword evidence="4 7" id="KW-0554">One-carbon metabolism</keyword>
<dbReference type="PROSITE" id="PS51330">
    <property type="entry name" value="DHFR_2"/>
    <property type="match status" value="1"/>
</dbReference>
<dbReference type="Proteomes" id="UP000036168">
    <property type="component" value="Unassembled WGS sequence"/>
</dbReference>
<comment type="caution">
    <text evidence="10">The sequence shown here is derived from an EMBL/GenBank/DDBJ whole genome shotgun (WGS) entry which is preliminary data.</text>
</comment>
<dbReference type="GO" id="GO:0005829">
    <property type="term" value="C:cytosol"/>
    <property type="evidence" value="ECO:0007669"/>
    <property type="project" value="TreeGrafter"/>
</dbReference>
<evidence type="ECO:0000256" key="1">
    <source>
        <dbReference type="ARBA" id="ARBA00004903"/>
    </source>
</evidence>
<keyword evidence="5 7" id="KW-0521">NADP</keyword>
<evidence type="ECO:0000313" key="11">
    <source>
        <dbReference type="EMBL" id="MEC0486686.1"/>
    </source>
</evidence>
<dbReference type="PRINTS" id="PR00070">
    <property type="entry name" value="DHFR"/>
</dbReference>
<evidence type="ECO:0000313" key="12">
    <source>
        <dbReference type="Proteomes" id="UP000036168"/>
    </source>
</evidence>
<evidence type="ECO:0000256" key="6">
    <source>
        <dbReference type="ARBA" id="ARBA00023002"/>
    </source>
</evidence>
<dbReference type="CDD" id="cd00209">
    <property type="entry name" value="DHFR"/>
    <property type="match status" value="1"/>
</dbReference>
<comment type="catalytic activity">
    <reaction evidence="7">
        <text>(6S)-5,6,7,8-tetrahydrofolate + NADP(+) = 7,8-dihydrofolate + NADPH + H(+)</text>
        <dbReference type="Rhea" id="RHEA:15009"/>
        <dbReference type="ChEBI" id="CHEBI:15378"/>
        <dbReference type="ChEBI" id="CHEBI:57451"/>
        <dbReference type="ChEBI" id="CHEBI:57453"/>
        <dbReference type="ChEBI" id="CHEBI:57783"/>
        <dbReference type="ChEBI" id="CHEBI:58349"/>
        <dbReference type="EC" id="1.5.1.3"/>
    </reaction>
</comment>
<dbReference type="GO" id="GO:0046655">
    <property type="term" value="P:folic acid metabolic process"/>
    <property type="evidence" value="ECO:0007669"/>
    <property type="project" value="TreeGrafter"/>
</dbReference>
<dbReference type="GO" id="GO:0050661">
    <property type="term" value="F:NADP binding"/>
    <property type="evidence" value="ECO:0007669"/>
    <property type="project" value="InterPro"/>
</dbReference>
<accession>A0A0T6BPD4</accession>
<name>A0A0T6BPD4_9BACI</name>
<dbReference type="InterPro" id="IPR001796">
    <property type="entry name" value="DHFR_dom"/>
</dbReference>
<dbReference type="EMBL" id="JARRTL010000019">
    <property type="protein sequence ID" value="MEC0486686.1"/>
    <property type="molecule type" value="Genomic_DNA"/>
</dbReference>
<dbReference type="FunFam" id="3.40.430.10:FF:000009">
    <property type="entry name" value="Dihydrofolate reductase"/>
    <property type="match status" value="1"/>
</dbReference>
<dbReference type="RefSeq" id="WP_048356373.1">
    <property type="nucleotide sequence ID" value="NZ_CP023481.1"/>
</dbReference>
<dbReference type="GO" id="GO:0046654">
    <property type="term" value="P:tetrahydrofolate biosynthetic process"/>
    <property type="evidence" value="ECO:0007669"/>
    <property type="project" value="UniProtKB-UniPathway"/>
</dbReference>
<reference evidence="10 12" key="1">
    <citation type="journal article" date="2015" name="Int. J. Syst. Evol. Microbiol.">
        <title>Bacillus glycinifermentans sp. nov., isolated from fermented soybean paste.</title>
        <authorList>
            <person name="Kim S.J."/>
            <person name="Dunlap C.A."/>
            <person name="Kwon S.W."/>
            <person name="Rooney A.P."/>
        </authorList>
    </citation>
    <scope>NUCLEOTIDE SEQUENCE [LARGE SCALE GENOMIC DNA]</scope>
    <source>
        <strain evidence="10 12">GO-13</strain>
    </source>
</reference>
<dbReference type="PANTHER" id="PTHR48069:SF3">
    <property type="entry name" value="DIHYDROFOLATE REDUCTASE"/>
    <property type="match status" value="1"/>
</dbReference>
<gene>
    <name evidence="10" type="ORF">AB447_221220</name>
    <name evidence="11" type="ORF">P8828_18055</name>
</gene>
<evidence type="ECO:0000256" key="2">
    <source>
        <dbReference type="ARBA" id="ARBA00009539"/>
    </source>
</evidence>
<dbReference type="GO" id="GO:0004146">
    <property type="term" value="F:dihydrofolate reductase activity"/>
    <property type="evidence" value="ECO:0007669"/>
    <property type="project" value="UniProtKB-EC"/>
</dbReference>
<dbReference type="OrthoDB" id="9804315at2"/>
<dbReference type="AlphaFoldDB" id="A0A0T6BPD4"/>
<dbReference type="InterPro" id="IPR024072">
    <property type="entry name" value="DHFR-like_dom_sf"/>
</dbReference>
<dbReference type="STRING" id="1664069.BGLY_2571"/>
<dbReference type="GO" id="GO:0046452">
    <property type="term" value="P:dihydrofolate metabolic process"/>
    <property type="evidence" value="ECO:0007669"/>
    <property type="project" value="TreeGrafter"/>
</dbReference>
<comment type="pathway">
    <text evidence="1 7">Cofactor biosynthesis; tetrahydrofolate biosynthesis; 5,6,7,8-tetrahydrofolate from 7,8-dihydrofolate: step 1/1.</text>
</comment>
<comment type="function">
    <text evidence="7">Key enzyme in folate metabolism. Catalyzes an essential reaction for de novo glycine and purine synthesis, and for DNA precursor synthesis.</text>
</comment>
<dbReference type="SUPFAM" id="SSF53597">
    <property type="entry name" value="Dihydrofolate reductase-like"/>
    <property type="match status" value="1"/>
</dbReference>
<organism evidence="10 12">
    <name type="scientific">Bacillus glycinifermentans</name>
    <dbReference type="NCBI Taxonomy" id="1664069"/>
    <lineage>
        <taxon>Bacteria</taxon>
        <taxon>Bacillati</taxon>
        <taxon>Bacillota</taxon>
        <taxon>Bacilli</taxon>
        <taxon>Bacillales</taxon>
        <taxon>Bacillaceae</taxon>
        <taxon>Bacillus</taxon>
    </lineage>
</organism>
<dbReference type="InterPro" id="IPR012259">
    <property type="entry name" value="DHFR"/>
</dbReference>
<keyword evidence="6 7" id="KW-0560">Oxidoreductase</keyword>
<evidence type="ECO:0000313" key="10">
    <source>
        <dbReference type="EMBL" id="KRT93046.1"/>
    </source>
</evidence>
<dbReference type="PROSITE" id="PS00075">
    <property type="entry name" value="DHFR_1"/>
    <property type="match status" value="1"/>
</dbReference>
<dbReference type="PANTHER" id="PTHR48069">
    <property type="entry name" value="DIHYDROFOLATE REDUCTASE"/>
    <property type="match status" value="1"/>
</dbReference>
<dbReference type="GO" id="GO:0006730">
    <property type="term" value="P:one-carbon metabolic process"/>
    <property type="evidence" value="ECO:0007669"/>
    <property type="project" value="UniProtKB-KW"/>
</dbReference>
<keyword evidence="13" id="KW-1185">Reference proteome</keyword>
<evidence type="ECO:0000256" key="3">
    <source>
        <dbReference type="ARBA" id="ARBA00012856"/>
    </source>
</evidence>
<dbReference type="Proteomes" id="UP001341297">
    <property type="component" value="Unassembled WGS sequence"/>
</dbReference>
<proteinExistence type="inferred from homology"/>
<dbReference type="PIRSF" id="PIRSF000194">
    <property type="entry name" value="DHFR"/>
    <property type="match status" value="1"/>
</dbReference>
<dbReference type="EMBL" id="LECW02000024">
    <property type="protein sequence ID" value="KRT93046.1"/>
    <property type="molecule type" value="Genomic_DNA"/>
</dbReference>
<dbReference type="InterPro" id="IPR017925">
    <property type="entry name" value="DHFR_CS"/>
</dbReference>
<protein>
    <recommendedName>
        <fullName evidence="3 7">Dihydrofolate reductase</fullName>
        <ecNumber evidence="3 7">1.5.1.3</ecNumber>
    </recommendedName>
</protein>
<feature type="domain" description="DHFR" evidence="9">
    <location>
        <begin position="1"/>
        <end position="160"/>
    </location>
</feature>
<dbReference type="Gene3D" id="3.40.430.10">
    <property type="entry name" value="Dihydrofolate Reductase, subunit A"/>
    <property type="match status" value="1"/>
</dbReference>
<evidence type="ECO:0000256" key="4">
    <source>
        <dbReference type="ARBA" id="ARBA00022563"/>
    </source>
</evidence>
<reference evidence="11 13" key="3">
    <citation type="submission" date="2023-03" db="EMBL/GenBank/DDBJ databases">
        <title>Agriculturally important microbes genome sequencing.</title>
        <authorList>
            <person name="Dunlap C."/>
        </authorList>
    </citation>
    <scope>NUCLEOTIDE SEQUENCE [LARGE SCALE GENOMIC DNA]</scope>
    <source>
        <strain evidence="11 13">CBP-3203</strain>
    </source>
</reference>
<comment type="similarity">
    <text evidence="2 7 8">Belongs to the dihydrofolate reductase family.</text>
</comment>
<dbReference type="EC" id="1.5.1.3" evidence="3 7"/>
<sequence>MISFIFAMDRNRLIGKDNDLPWHLPRDLKYFKDVTSGHTVIMGRKTFESIGKPLPNRRNIVVTTNGELDLPGCEMLHSADEAVRFAKESGEECFVIGGSTLYTELFPYADKLYMTKIDEAFEGDRYFPEFSEDEWEIVSRQKGIKDEQNPYDYEFLVYQRKG</sequence>
<evidence type="ECO:0000256" key="5">
    <source>
        <dbReference type="ARBA" id="ARBA00022857"/>
    </source>
</evidence>
<evidence type="ECO:0000256" key="7">
    <source>
        <dbReference type="PIRNR" id="PIRNR000194"/>
    </source>
</evidence>
<reference evidence="10" key="2">
    <citation type="submission" date="2015-10" db="EMBL/GenBank/DDBJ databases">
        <authorList>
            <person name="Gilbert D.G."/>
        </authorList>
    </citation>
    <scope>NUCLEOTIDE SEQUENCE</scope>
    <source>
        <strain evidence="10">GO-13</strain>
    </source>
</reference>
<dbReference type="Pfam" id="PF00186">
    <property type="entry name" value="DHFR_1"/>
    <property type="match status" value="1"/>
</dbReference>
<evidence type="ECO:0000313" key="13">
    <source>
        <dbReference type="Proteomes" id="UP001341297"/>
    </source>
</evidence>
<evidence type="ECO:0000259" key="9">
    <source>
        <dbReference type="PROSITE" id="PS51330"/>
    </source>
</evidence>